<dbReference type="Proteomes" id="UP000266841">
    <property type="component" value="Unassembled WGS sequence"/>
</dbReference>
<accession>K0T6Y3</accession>
<protein>
    <submittedName>
        <fullName evidence="2">Uncharacterized protein</fullName>
    </submittedName>
</protein>
<dbReference type="EMBL" id="AGNL01010473">
    <property type="protein sequence ID" value="EJK69076.1"/>
    <property type="molecule type" value="Genomic_DNA"/>
</dbReference>
<evidence type="ECO:0000313" key="2">
    <source>
        <dbReference type="EMBL" id="EJK69076.1"/>
    </source>
</evidence>
<dbReference type="AlphaFoldDB" id="K0T6Y3"/>
<sequence>MPSVHRRYSVLHAVVLWRRIVVKRREGSPVRSLRVGREGTPVRRGRRRRRAARQDDSAGLKGRVEPVWKRAPGAIKLMHAAARIKKLPAAKTQRRRYYITTRQSSKSPRCDWIISANTGTLTTFERSYNVSHVCRTQPWRGVPKFGCQNSSNFRSEIRA</sequence>
<keyword evidence="3" id="KW-1185">Reference proteome</keyword>
<reference evidence="2 3" key="1">
    <citation type="journal article" date="2012" name="Genome Biol.">
        <title>Genome and low-iron response of an oceanic diatom adapted to chronic iron limitation.</title>
        <authorList>
            <person name="Lommer M."/>
            <person name="Specht M."/>
            <person name="Roy A.S."/>
            <person name="Kraemer L."/>
            <person name="Andreson R."/>
            <person name="Gutowska M.A."/>
            <person name="Wolf J."/>
            <person name="Bergner S.V."/>
            <person name="Schilhabel M.B."/>
            <person name="Klostermeier U.C."/>
            <person name="Beiko R.G."/>
            <person name="Rosenstiel P."/>
            <person name="Hippler M."/>
            <person name="Laroche J."/>
        </authorList>
    </citation>
    <scope>NUCLEOTIDE SEQUENCE [LARGE SCALE GENOMIC DNA]</scope>
    <source>
        <strain evidence="2 3">CCMP1005</strain>
    </source>
</reference>
<organism evidence="2 3">
    <name type="scientific">Thalassiosira oceanica</name>
    <name type="common">Marine diatom</name>
    <dbReference type="NCBI Taxonomy" id="159749"/>
    <lineage>
        <taxon>Eukaryota</taxon>
        <taxon>Sar</taxon>
        <taxon>Stramenopiles</taxon>
        <taxon>Ochrophyta</taxon>
        <taxon>Bacillariophyta</taxon>
        <taxon>Coscinodiscophyceae</taxon>
        <taxon>Thalassiosirophycidae</taxon>
        <taxon>Thalassiosirales</taxon>
        <taxon>Thalassiosiraceae</taxon>
        <taxon>Thalassiosira</taxon>
    </lineage>
</organism>
<proteinExistence type="predicted"/>
<feature type="region of interest" description="Disordered" evidence="1">
    <location>
        <begin position="32"/>
        <end position="59"/>
    </location>
</feature>
<evidence type="ECO:0000313" key="3">
    <source>
        <dbReference type="Proteomes" id="UP000266841"/>
    </source>
</evidence>
<comment type="caution">
    <text evidence="2">The sequence shown here is derived from an EMBL/GenBank/DDBJ whole genome shotgun (WGS) entry which is preliminary data.</text>
</comment>
<evidence type="ECO:0000256" key="1">
    <source>
        <dbReference type="SAM" id="MobiDB-lite"/>
    </source>
</evidence>
<gene>
    <name evidence="2" type="ORF">THAOC_09707</name>
</gene>
<name>K0T6Y3_THAOC</name>